<evidence type="ECO:0000256" key="2">
    <source>
        <dbReference type="SAM" id="MobiDB-lite"/>
    </source>
</evidence>
<evidence type="ECO:0000256" key="1">
    <source>
        <dbReference type="ARBA" id="ARBA00022837"/>
    </source>
</evidence>
<organism evidence="4 5">
    <name type="scientific">Prymnesium parvum</name>
    <name type="common">Toxic golden alga</name>
    <dbReference type="NCBI Taxonomy" id="97485"/>
    <lineage>
        <taxon>Eukaryota</taxon>
        <taxon>Haptista</taxon>
        <taxon>Haptophyta</taxon>
        <taxon>Prymnesiophyceae</taxon>
        <taxon>Prymnesiales</taxon>
        <taxon>Prymnesiaceae</taxon>
        <taxon>Prymnesium</taxon>
    </lineage>
</organism>
<feature type="compositionally biased region" description="Low complexity" evidence="2">
    <location>
        <begin position="53"/>
        <end position="66"/>
    </location>
</feature>
<dbReference type="Pfam" id="PF13499">
    <property type="entry name" value="EF-hand_7"/>
    <property type="match status" value="1"/>
</dbReference>
<evidence type="ECO:0000313" key="4">
    <source>
        <dbReference type="EMBL" id="KAL1511875.1"/>
    </source>
</evidence>
<comment type="caution">
    <text evidence="4">The sequence shown here is derived from an EMBL/GenBank/DDBJ whole genome shotgun (WGS) entry which is preliminary data.</text>
</comment>
<dbReference type="InterPro" id="IPR011992">
    <property type="entry name" value="EF-hand-dom_pair"/>
</dbReference>
<dbReference type="PROSITE" id="PS50222">
    <property type="entry name" value="EF_HAND_2"/>
    <property type="match status" value="2"/>
</dbReference>
<dbReference type="InterPro" id="IPR018247">
    <property type="entry name" value="EF_Hand_1_Ca_BS"/>
</dbReference>
<dbReference type="Proteomes" id="UP001515480">
    <property type="component" value="Unassembled WGS sequence"/>
</dbReference>
<feature type="region of interest" description="Disordered" evidence="2">
    <location>
        <begin position="1"/>
        <end position="20"/>
    </location>
</feature>
<gene>
    <name evidence="4" type="ORF">AB1Y20_005158</name>
</gene>
<dbReference type="EMBL" id="JBGBPQ010000013">
    <property type="protein sequence ID" value="KAL1511875.1"/>
    <property type="molecule type" value="Genomic_DNA"/>
</dbReference>
<protein>
    <recommendedName>
        <fullName evidence="3">EF-hand domain-containing protein</fullName>
    </recommendedName>
</protein>
<dbReference type="SUPFAM" id="SSF47473">
    <property type="entry name" value="EF-hand"/>
    <property type="match status" value="1"/>
</dbReference>
<keyword evidence="5" id="KW-1185">Reference proteome</keyword>
<dbReference type="GO" id="GO:0005509">
    <property type="term" value="F:calcium ion binding"/>
    <property type="evidence" value="ECO:0007669"/>
    <property type="project" value="InterPro"/>
</dbReference>
<accession>A0AB34J523</accession>
<evidence type="ECO:0000259" key="3">
    <source>
        <dbReference type="PROSITE" id="PS50222"/>
    </source>
</evidence>
<dbReference type="InterPro" id="IPR002048">
    <property type="entry name" value="EF_hand_dom"/>
</dbReference>
<sequence length="353" mass="38848">MVRQIASHAPTHQKPPKEPAACTVSAAAAFAPLATSGALFGSRDVAVPKHRAAPSAASSKPVPSTEAARRALEEATLRAPDVPSTPLRANSPRSTHGAERAPPSTFGKPHEPAVARPASHHRATPVPAPPLLAPRSRALPEPSTPPVRAVREARTSTSAQEVFERYDANVSGFLDYRELRSALHSLGIDLSLEGSAEILRRFDENHDGRMDFLEFNRLVDSLQAVSKRHGRYDAHIPEREVQPQSLATPVQYAECCPSCTNADGSYPWREEWHSAGRLHDDGKHAHVAWGYGAAHSRHDGEQTWGSVKDEYEDAERRRQLRLRLMEEALHIRTSQARARPQKNTCFTPMRSTD</sequence>
<reference evidence="4 5" key="1">
    <citation type="journal article" date="2024" name="Science">
        <title>Giant polyketide synthase enzymes in the biosynthesis of giant marine polyether toxins.</title>
        <authorList>
            <person name="Fallon T.R."/>
            <person name="Shende V.V."/>
            <person name="Wierzbicki I.H."/>
            <person name="Pendleton A.L."/>
            <person name="Watervoot N.F."/>
            <person name="Auber R.P."/>
            <person name="Gonzalez D.J."/>
            <person name="Wisecaver J.H."/>
            <person name="Moore B.S."/>
        </authorList>
    </citation>
    <scope>NUCLEOTIDE SEQUENCE [LARGE SCALE GENOMIC DNA]</scope>
    <source>
        <strain evidence="4 5">12B1</strain>
    </source>
</reference>
<evidence type="ECO:0000313" key="5">
    <source>
        <dbReference type="Proteomes" id="UP001515480"/>
    </source>
</evidence>
<dbReference type="PROSITE" id="PS00018">
    <property type="entry name" value="EF_HAND_1"/>
    <property type="match status" value="1"/>
</dbReference>
<dbReference type="AlphaFoldDB" id="A0AB34J523"/>
<dbReference type="CDD" id="cd00051">
    <property type="entry name" value="EFh"/>
    <property type="match status" value="1"/>
</dbReference>
<dbReference type="Gene3D" id="1.10.238.10">
    <property type="entry name" value="EF-hand"/>
    <property type="match status" value="1"/>
</dbReference>
<feature type="domain" description="EF-hand" evidence="3">
    <location>
        <begin position="190"/>
        <end position="225"/>
    </location>
</feature>
<keyword evidence="1" id="KW-0106">Calcium</keyword>
<name>A0AB34J523_PRYPA</name>
<feature type="domain" description="EF-hand" evidence="3">
    <location>
        <begin position="154"/>
        <end position="189"/>
    </location>
</feature>
<dbReference type="SMART" id="SM00054">
    <property type="entry name" value="EFh"/>
    <property type="match status" value="2"/>
</dbReference>
<proteinExistence type="predicted"/>
<feature type="region of interest" description="Disordered" evidence="2">
    <location>
        <begin position="48"/>
        <end position="153"/>
    </location>
</feature>
<feature type="compositionally biased region" description="Basic and acidic residues" evidence="2">
    <location>
        <begin position="67"/>
        <end position="76"/>
    </location>
</feature>
<feature type="region of interest" description="Disordered" evidence="2">
    <location>
        <begin position="334"/>
        <end position="353"/>
    </location>
</feature>